<feature type="transmembrane region" description="Helical" evidence="1">
    <location>
        <begin position="57"/>
        <end position="76"/>
    </location>
</feature>
<reference evidence="2" key="1">
    <citation type="submission" date="2019-12" db="EMBL/GenBank/DDBJ databases">
        <title>Genome sequencing and annotation of Brassica cretica.</title>
        <authorList>
            <person name="Studholme D.J."/>
            <person name="Sarris P.F."/>
        </authorList>
    </citation>
    <scope>NUCLEOTIDE SEQUENCE</scope>
    <source>
        <strain evidence="2">PFS-102/07</strain>
        <tissue evidence="2">Leaf</tissue>
    </source>
</reference>
<evidence type="ECO:0000256" key="1">
    <source>
        <dbReference type="SAM" id="Phobius"/>
    </source>
</evidence>
<dbReference type="AlphaFoldDB" id="A0A8S9FPD2"/>
<keyword evidence="1" id="KW-1133">Transmembrane helix</keyword>
<protein>
    <submittedName>
        <fullName evidence="2">Uncharacterized protein</fullName>
    </submittedName>
</protein>
<proteinExistence type="predicted"/>
<name>A0A8S9FPD2_BRACR</name>
<comment type="caution">
    <text evidence="2">The sequence shown here is derived from an EMBL/GenBank/DDBJ whole genome shotgun (WGS) entry which is preliminary data.</text>
</comment>
<gene>
    <name evidence="2" type="ORF">F2Q70_00030782</name>
</gene>
<dbReference type="EMBL" id="QGKY02002305">
    <property type="protein sequence ID" value="KAF2533868.1"/>
    <property type="molecule type" value="Genomic_DNA"/>
</dbReference>
<evidence type="ECO:0000313" key="2">
    <source>
        <dbReference type="EMBL" id="KAF2533868.1"/>
    </source>
</evidence>
<organism evidence="2">
    <name type="scientific">Brassica cretica</name>
    <name type="common">Mustard</name>
    <dbReference type="NCBI Taxonomy" id="69181"/>
    <lineage>
        <taxon>Eukaryota</taxon>
        <taxon>Viridiplantae</taxon>
        <taxon>Streptophyta</taxon>
        <taxon>Embryophyta</taxon>
        <taxon>Tracheophyta</taxon>
        <taxon>Spermatophyta</taxon>
        <taxon>Magnoliopsida</taxon>
        <taxon>eudicotyledons</taxon>
        <taxon>Gunneridae</taxon>
        <taxon>Pentapetalae</taxon>
        <taxon>rosids</taxon>
        <taxon>malvids</taxon>
        <taxon>Brassicales</taxon>
        <taxon>Brassicaceae</taxon>
        <taxon>Brassiceae</taxon>
        <taxon>Brassica</taxon>
    </lineage>
</organism>
<sequence>MEFQRALHCMMESPPLDVYSYCSFCKTLVSCLRINCGISFVMALLEIQWRDSCMHKGLFSNVLHLLTRSLVVYFLVSPLLGDIKEPWPHVYLWYMLCTYVAQGRHFACRFREKTIWGRQKDALGT</sequence>
<keyword evidence="1" id="KW-0472">Membrane</keyword>
<keyword evidence="1" id="KW-0812">Transmembrane</keyword>
<accession>A0A8S9FPD2</accession>
<feature type="transmembrane region" description="Helical" evidence="1">
    <location>
        <begin position="91"/>
        <end position="110"/>
    </location>
</feature>